<evidence type="ECO:0000313" key="1">
    <source>
        <dbReference type="EMBL" id="KAK3091345.1"/>
    </source>
</evidence>
<evidence type="ECO:0000313" key="2">
    <source>
        <dbReference type="Proteomes" id="UP001186944"/>
    </source>
</evidence>
<dbReference type="Proteomes" id="UP001186944">
    <property type="component" value="Unassembled WGS sequence"/>
</dbReference>
<evidence type="ECO:0008006" key="3">
    <source>
        <dbReference type="Google" id="ProtNLM"/>
    </source>
</evidence>
<organism evidence="1 2">
    <name type="scientific">Pinctada imbricata</name>
    <name type="common">Atlantic pearl-oyster</name>
    <name type="synonym">Pinctada martensii</name>
    <dbReference type="NCBI Taxonomy" id="66713"/>
    <lineage>
        <taxon>Eukaryota</taxon>
        <taxon>Metazoa</taxon>
        <taxon>Spiralia</taxon>
        <taxon>Lophotrochozoa</taxon>
        <taxon>Mollusca</taxon>
        <taxon>Bivalvia</taxon>
        <taxon>Autobranchia</taxon>
        <taxon>Pteriomorphia</taxon>
        <taxon>Pterioida</taxon>
        <taxon>Pterioidea</taxon>
        <taxon>Pteriidae</taxon>
        <taxon>Pinctada</taxon>
    </lineage>
</organism>
<comment type="caution">
    <text evidence="1">The sequence shown here is derived from an EMBL/GenBank/DDBJ whole genome shotgun (WGS) entry which is preliminary data.</text>
</comment>
<dbReference type="AlphaFoldDB" id="A0AA89BQ83"/>
<gene>
    <name evidence="1" type="ORF">FSP39_019142</name>
</gene>
<keyword evidence="2" id="KW-1185">Reference proteome</keyword>
<proteinExistence type="predicted"/>
<dbReference type="InterPro" id="IPR011604">
    <property type="entry name" value="PDDEXK-like_dom_sf"/>
</dbReference>
<protein>
    <recommendedName>
        <fullName evidence="3">YqaJ viral recombinase domain-containing protein</fullName>
    </recommendedName>
</protein>
<accession>A0AA89BQ83</accession>
<dbReference type="Gene3D" id="3.90.320.10">
    <property type="match status" value="1"/>
</dbReference>
<dbReference type="EMBL" id="VSWD01000010">
    <property type="protein sequence ID" value="KAK3091345.1"/>
    <property type="molecule type" value="Genomic_DNA"/>
</dbReference>
<name>A0AA89BQ83_PINIB</name>
<reference evidence="1" key="1">
    <citation type="submission" date="2019-08" db="EMBL/GenBank/DDBJ databases">
        <title>The improved chromosome-level genome for the pearl oyster Pinctada fucata martensii using PacBio sequencing and Hi-C.</title>
        <authorList>
            <person name="Zheng Z."/>
        </authorList>
    </citation>
    <scope>NUCLEOTIDE SEQUENCE</scope>
    <source>
        <strain evidence="1">ZZ-2019</strain>
        <tissue evidence="1">Adductor muscle</tissue>
    </source>
</reference>
<sequence>MKEVYRCPRENINCRRKLVKLIHSTNVLCVVSLDGSIRSPNTDEVLTAIEIKCPFPSDKQPPVHYKLPEYKVCRYLAEIAALNTDQLLYISYSKASMTVFRVLFSAELWQTIWDLVKTEYDREISTKPTRNHPNLKTIKPQIKEFTNRNVQFFARFPHVSLSLI</sequence>